<gene>
    <name evidence="1" type="ORF">HHU12_08495</name>
</gene>
<dbReference type="RefSeq" id="WP_169656309.1">
    <property type="nucleotide sequence ID" value="NZ_JABANE010000017.1"/>
</dbReference>
<dbReference type="EMBL" id="JABANE010000017">
    <property type="protein sequence ID" value="NME67995.1"/>
    <property type="molecule type" value="Genomic_DNA"/>
</dbReference>
<protein>
    <submittedName>
        <fullName evidence="1">Uncharacterized protein</fullName>
    </submittedName>
</protein>
<dbReference type="AlphaFoldDB" id="A0A7X9RT35"/>
<keyword evidence="2" id="KW-1185">Reference proteome</keyword>
<evidence type="ECO:0000313" key="2">
    <source>
        <dbReference type="Proteomes" id="UP000576082"/>
    </source>
</evidence>
<accession>A0A7X9RT35</accession>
<comment type="caution">
    <text evidence="1">The sequence shown here is derived from an EMBL/GenBank/DDBJ whole genome shotgun (WGS) entry which is preliminary data.</text>
</comment>
<name>A0A7X9RT35_9BACT</name>
<reference evidence="1 2" key="1">
    <citation type="submission" date="2020-04" db="EMBL/GenBank/DDBJ databases">
        <title>Flammeovirga sp. SR4, a novel species isolated from seawater.</title>
        <authorList>
            <person name="Wang X."/>
        </authorList>
    </citation>
    <scope>NUCLEOTIDE SEQUENCE [LARGE SCALE GENOMIC DNA]</scope>
    <source>
        <strain evidence="1 2">ATCC 23126</strain>
    </source>
</reference>
<evidence type="ECO:0000313" key="1">
    <source>
        <dbReference type="EMBL" id="NME67995.1"/>
    </source>
</evidence>
<organism evidence="1 2">
    <name type="scientific">Flammeovirga aprica JL-4</name>
    <dbReference type="NCBI Taxonomy" id="694437"/>
    <lineage>
        <taxon>Bacteria</taxon>
        <taxon>Pseudomonadati</taxon>
        <taxon>Bacteroidota</taxon>
        <taxon>Cytophagia</taxon>
        <taxon>Cytophagales</taxon>
        <taxon>Flammeovirgaceae</taxon>
        <taxon>Flammeovirga</taxon>
    </lineage>
</organism>
<proteinExistence type="predicted"/>
<sequence length="179" mass="21241">MKIFNFIIFCFLLNNCRTPIKETESFEFYLQLDDATTLIVHDKFLDEYYSYHNFQENPIDIYSLKNESSFMLDKNMVFSKYEISDCCLIIPAKEIDRSSFIAFENSIYGKDKGFVYDCRHGKIDEADVETFEPLIIETEKAIAYGKDKNNYFFWDKVVADIARFSELYRAWKVRTLSSK</sequence>
<dbReference type="Proteomes" id="UP000576082">
    <property type="component" value="Unassembled WGS sequence"/>
</dbReference>